<gene>
    <name evidence="2" type="ORF">K8V08_08675</name>
</gene>
<sequence>MGLGDLAGKAQDAMNSEQGQKVAGEGLDRAADAANNATGDKYSDQVDQGKDAVSDHLGLGDNDEKGGNKDQQR</sequence>
<organism evidence="2 3">
    <name type="scientific">Brevibacterium senegalense</name>
    <dbReference type="NCBI Taxonomy" id="1033736"/>
    <lineage>
        <taxon>Bacteria</taxon>
        <taxon>Bacillati</taxon>
        <taxon>Actinomycetota</taxon>
        <taxon>Actinomycetes</taxon>
        <taxon>Micrococcales</taxon>
        <taxon>Brevibacteriaceae</taxon>
        <taxon>Brevibacterium</taxon>
    </lineage>
</organism>
<name>A0A921SNY7_9MICO</name>
<feature type="region of interest" description="Disordered" evidence="1">
    <location>
        <begin position="1"/>
        <end position="73"/>
    </location>
</feature>
<evidence type="ECO:0000313" key="2">
    <source>
        <dbReference type="EMBL" id="HJG80471.1"/>
    </source>
</evidence>
<dbReference type="EMBL" id="DYUK01000185">
    <property type="protein sequence ID" value="HJG80471.1"/>
    <property type="molecule type" value="Genomic_DNA"/>
</dbReference>
<dbReference type="Pfam" id="PF14013">
    <property type="entry name" value="MT0933_antitox"/>
    <property type="match status" value="1"/>
</dbReference>
<dbReference type="Proteomes" id="UP000784435">
    <property type="component" value="Unassembled WGS sequence"/>
</dbReference>
<protein>
    <submittedName>
        <fullName evidence="2">Antitoxin</fullName>
    </submittedName>
</protein>
<evidence type="ECO:0000313" key="3">
    <source>
        <dbReference type="Proteomes" id="UP000784435"/>
    </source>
</evidence>
<proteinExistence type="predicted"/>
<reference evidence="2" key="1">
    <citation type="journal article" date="2021" name="PeerJ">
        <title>Extensive microbial diversity within the chicken gut microbiome revealed by metagenomics and culture.</title>
        <authorList>
            <person name="Gilroy R."/>
            <person name="Ravi A."/>
            <person name="Getino M."/>
            <person name="Pursley I."/>
            <person name="Horton D.L."/>
            <person name="Alikhan N.F."/>
            <person name="Baker D."/>
            <person name="Gharbi K."/>
            <person name="Hall N."/>
            <person name="Watson M."/>
            <person name="Adriaenssens E.M."/>
            <person name="Foster-Nyarko E."/>
            <person name="Jarju S."/>
            <person name="Secka A."/>
            <person name="Antonio M."/>
            <person name="Oren A."/>
            <person name="Chaudhuri R.R."/>
            <person name="La Ragione R."/>
            <person name="Hildebrand F."/>
            <person name="Pallen M.J."/>
        </authorList>
    </citation>
    <scope>NUCLEOTIDE SEQUENCE</scope>
    <source>
        <strain evidence="2">ChiGjej5B5-7349</strain>
    </source>
</reference>
<dbReference type="InterPro" id="IPR028037">
    <property type="entry name" value="Antitoxin_Rv0909/MT0933"/>
</dbReference>
<comment type="caution">
    <text evidence="2">The sequence shown here is derived from an EMBL/GenBank/DDBJ whole genome shotgun (WGS) entry which is preliminary data.</text>
</comment>
<feature type="compositionally biased region" description="Basic and acidic residues" evidence="1">
    <location>
        <begin position="62"/>
        <end position="73"/>
    </location>
</feature>
<accession>A0A921SNY7</accession>
<feature type="compositionally biased region" description="Basic and acidic residues" evidence="1">
    <location>
        <begin position="41"/>
        <end position="54"/>
    </location>
</feature>
<evidence type="ECO:0000256" key="1">
    <source>
        <dbReference type="SAM" id="MobiDB-lite"/>
    </source>
</evidence>
<dbReference type="AlphaFoldDB" id="A0A921SNY7"/>
<reference evidence="2" key="2">
    <citation type="submission" date="2021-09" db="EMBL/GenBank/DDBJ databases">
        <authorList>
            <person name="Gilroy R."/>
        </authorList>
    </citation>
    <scope>NUCLEOTIDE SEQUENCE</scope>
    <source>
        <strain evidence="2">ChiGjej5B5-7349</strain>
    </source>
</reference>